<dbReference type="RefSeq" id="WP_146514376.1">
    <property type="nucleotide sequence ID" value="NZ_SJPI01000001.1"/>
</dbReference>
<dbReference type="SUPFAM" id="SSF48695">
    <property type="entry name" value="Multiheme cytochromes"/>
    <property type="match status" value="1"/>
</dbReference>
<reference evidence="6 7" key="1">
    <citation type="submission" date="2019-02" db="EMBL/GenBank/DDBJ databases">
        <title>Deep-cultivation of Planctomycetes and their phenomic and genomic characterization uncovers novel biology.</title>
        <authorList>
            <person name="Wiegand S."/>
            <person name="Jogler M."/>
            <person name="Boedeker C."/>
            <person name="Pinto D."/>
            <person name="Vollmers J."/>
            <person name="Rivas-Marin E."/>
            <person name="Kohn T."/>
            <person name="Peeters S.H."/>
            <person name="Heuer A."/>
            <person name="Rast P."/>
            <person name="Oberbeckmann S."/>
            <person name="Bunk B."/>
            <person name="Jeske O."/>
            <person name="Meyerdierks A."/>
            <person name="Storesund J.E."/>
            <person name="Kallscheuer N."/>
            <person name="Luecker S."/>
            <person name="Lage O.M."/>
            <person name="Pohl T."/>
            <person name="Merkel B.J."/>
            <person name="Hornburger P."/>
            <person name="Mueller R.-W."/>
            <person name="Bruemmer F."/>
            <person name="Labrenz M."/>
            <person name="Spormann A.M."/>
            <person name="Op Den Camp H."/>
            <person name="Overmann J."/>
            <person name="Amann R."/>
            <person name="Jetten M.S.M."/>
            <person name="Mascher T."/>
            <person name="Medema M.H."/>
            <person name="Devos D.P."/>
            <person name="Kaster A.-K."/>
            <person name="Ovreas L."/>
            <person name="Rohde M."/>
            <person name="Galperin M.Y."/>
            <person name="Jogler C."/>
        </authorList>
    </citation>
    <scope>NUCLEOTIDE SEQUENCE [LARGE SCALE GENOMIC DNA]</scope>
    <source>
        <strain evidence="6 7">Pla22</strain>
    </source>
</reference>
<dbReference type="PANTHER" id="PTHR35038:SF8">
    <property type="entry name" value="C-TYPE POLYHEME CYTOCHROME OMCC"/>
    <property type="match status" value="1"/>
</dbReference>
<dbReference type="OrthoDB" id="234670at2"/>
<evidence type="ECO:0000313" key="7">
    <source>
        <dbReference type="Proteomes" id="UP000316598"/>
    </source>
</evidence>
<feature type="compositionally biased region" description="Basic and acidic residues" evidence="3">
    <location>
        <begin position="20"/>
        <end position="29"/>
    </location>
</feature>
<proteinExistence type="predicted"/>
<dbReference type="InterPro" id="IPR036280">
    <property type="entry name" value="Multihaem_cyt_sf"/>
</dbReference>
<evidence type="ECO:0000256" key="1">
    <source>
        <dbReference type="ARBA" id="ARBA00022729"/>
    </source>
</evidence>
<feature type="compositionally biased region" description="Basic residues" evidence="3">
    <location>
        <begin position="1"/>
        <end position="12"/>
    </location>
</feature>
<dbReference type="InterPro" id="IPR019734">
    <property type="entry name" value="TPR_rpt"/>
</dbReference>
<gene>
    <name evidence="6" type="ORF">Pla22_19560</name>
</gene>
<dbReference type="InterPro" id="IPR023155">
    <property type="entry name" value="Cyt_c-552/4"/>
</dbReference>
<dbReference type="Pfam" id="PF13435">
    <property type="entry name" value="Cytochrome_C554"/>
    <property type="match status" value="2"/>
</dbReference>
<dbReference type="AlphaFoldDB" id="A0A5C5WUS3"/>
<keyword evidence="7" id="KW-1185">Reference proteome</keyword>
<keyword evidence="4" id="KW-0472">Membrane</keyword>
<keyword evidence="1" id="KW-0732">Signal</keyword>
<comment type="caution">
    <text evidence="6">The sequence shown here is derived from an EMBL/GenBank/DDBJ whole genome shotgun (WGS) entry which is preliminary data.</text>
</comment>
<dbReference type="Proteomes" id="UP000316598">
    <property type="component" value="Unassembled WGS sequence"/>
</dbReference>
<sequence length="663" mass="73452">MASSKRTKKRRAASSSSLEPTREEGIGVPGARRDRTTLLVRWHFVVGLSVFALLAALLLWRSFFAEQPPSDLTRWQARLTSNPQPPGIIASESNGDDGKSALQGSFADYVGMQSCKDCHPDQYASYQTTTHAKSFRTTSAVSEPANGKLFHEPSNRVYESWSKDDELVHREVILGNEGKPVSKVDRAINFTVGSGTHAHTYLCVEDGFLVESPITWYAGGEGWGMSPGYDHGSQASFTRQVEGSCLFCHVGMIKTSEDNSAKVEIVEQQIGCERCHGPGRDHVELYENVSNVENGDHPSEHLIVHPGKLPQSALEAICQQCHLQGFALVPATGQTVWDFRPGQLLEENRTDFQFEGNKESKIVGHVEQMHESKCYTASGMMTCITCHDPHHQHPKTERVAFYRSVCLTCHGDNDCGLTMEVRHIRADNDCAQCHMPKRPTNVSHAALHDHRIRIPGAPEDPTSEVLLVESVLGYDQLSEQEIDRRQAIAVQAALSKKPESELSSDQLAASVQTMLKYLEGEERDPVVDATMANYAANVGNIQYAIDLSKRVLKNTQPGASTRCDAIVVLASSLFSEGKNAEAMEYYRQLTVERRNVTDHVMLALCLRNSGEIERAVESLERALVIDPGFSLAHEEMYTLLKDRDPERAQMHLDVVQALSAKAD</sequence>
<dbReference type="InterPro" id="IPR051829">
    <property type="entry name" value="Multiheme_Cytochr_ET"/>
</dbReference>
<dbReference type="Gene3D" id="1.10.1130.10">
    <property type="entry name" value="Flavocytochrome C3, Chain A"/>
    <property type="match status" value="2"/>
</dbReference>
<keyword evidence="4" id="KW-0812">Transmembrane</keyword>
<dbReference type="PROSITE" id="PS50005">
    <property type="entry name" value="TPR"/>
    <property type="match status" value="1"/>
</dbReference>
<protein>
    <submittedName>
        <fullName evidence="6">Tetratricopeptide repeat protein</fullName>
    </submittedName>
</protein>
<evidence type="ECO:0000259" key="5">
    <source>
        <dbReference type="Pfam" id="PF13435"/>
    </source>
</evidence>
<dbReference type="InterPro" id="IPR011990">
    <property type="entry name" value="TPR-like_helical_dom_sf"/>
</dbReference>
<dbReference type="EMBL" id="SJPI01000001">
    <property type="protein sequence ID" value="TWT54310.1"/>
    <property type="molecule type" value="Genomic_DNA"/>
</dbReference>
<dbReference type="PANTHER" id="PTHR35038">
    <property type="entry name" value="DISSIMILATORY SULFITE REDUCTASE SIRA"/>
    <property type="match status" value="1"/>
</dbReference>
<dbReference type="Pfam" id="PF13181">
    <property type="entry name" value="TPR_8"/>
    <property type="match status" value="1"/>
</dbReference>
<feature type="region of interest" description="Disordered" evidence="3">
    <location>
        <begin position="1"/>
        <end position="29"/>
    </location>
</feature>
<keyword evidence="2" id="KW-0802">TPR repeat</keyword>
<evidence type="ECO:0000256" key="4">
    <source>
        <dbReference type="SAM" id="Phobius"/>
    </source>
</evidence>
<evidence type="ECO:0000313" key="6">
    <source>
        <dbReference type="EMBL" id="TWT54310.1"/>
    </source>
</evidence>
<dbReference type="SMART" id="SM00028">
    <property type="entry name" value="TPR"/>
    <property type="match status" value="2"/>
</dbReference>
<organism evidence="6 7">
    <name type="scientific">Rubripirellula amarantea</name>
    <dbReference type="NCBI Taxonomy" id="2527999"/>
    <lineage>
        <taxon>Bacteria</taxon>
        <taxon>Pseudomonadati</taxon>
        <taxon>Planctomycetota</taxon>
        <taxon>Planctomycetia</taxon>
        <taxon>Pirellulales</taxon>
        <taxon>Pirellulaceae</taxon>
        <taxon>Rubripirellula</taxon>
    </lineage>
</organism>
<dbReference type="Gene3D" id="1.25.40.10">
    <property type="entry name" value="Tetratricopeptide repeat domain"/>
    <property type="match status" value="1"/>
</dbReference>
<feature type="repeat" description="TPR" evidence="2">
    <location>
        <begin position="596"/>
        <end position="629"/>
    </location>
</feature>
<evidence type="ECO:0000256" key="3">
    <source>
        <dbReference type="SAM" id="MobiDB-lite"/>
    </source>
</evidence>
<evidence type="ECO:0000256" key="2">
    <source>
        <dbReference type="PROSITE-ProRule" id="PRU00339"/>
    </source>
</evidence>
<keyword evidence="4" id="KW-1133">Transmembrane helix</keyword>
<feature type="domain" description="Cytochrome c-552/4" evidence="5">
    <location>
        <begin position="241"/>
        <end position="277"/>
    </location>
</feature>
<accession>A0A5C5WUS3</accession>
<dbReference type="SUPFAM" id="SSF48452">
    <property type="entry name" value="TPR-like"/>
    <property type="match status" value="1"/>
</dbReference>
<feature type="domain" description="Cytochrome c-552/4" evidence="5">
    <location>
        <begin position="114"/>
        <end position="143"/>
    </location>
</feature>
<name>A0A5C5WUS3_9BACT</name>
<feature type="transmembrane region" description="Helical" evidence="4">
    <location>
        <begin position="42"/>
        <end position="60"/>
    </location>
</feature>